<dbReference type="InterPro" id="IPR036736">
    <property type="entry name" value="ACP-like_sf"/>
</dbReference>
<dbReference type="SMART" id="SM00825">
    <property type="entry name" value="PKS_KS"/>
    <property type="match status" value="1"/>
</dbReference>
<dbReference type="Gene3D" id="3.40.47.10">
    <property type="match status" value="1"/>
</dbReference>
<evidence type="ECO:0000313" key="6">
    <source>
        <dbReference type="EMBL" id="SPJ86884.1"/>
    </source>
</evidence>
<dbReference type="InterPro" id="IPR016039">
    <property type="entry name" value="Thiolase-like"/>
</dbReference>
<keyword evidence="1" id="KW-0596">Phosphopantetheine</keyword>
<dbReference type="CDD" id="cd00833">
    <property type="entry name" value="PKS"/>
    <property type="match status" value="1"/>
</dbReference>
<dbReference type="GO" id="GO:0006633">
    <property type="term" value="P:fatty acid biosynthetic process"/>
    <property type="evidence" value="ECO:0007669"/>
    <property type="project" value="InterPro"/>
</dbReference>
<dbReference type="GO" id="GO:0044550">
    <property type="term" value="P:secondary metabolite biosynthetic process"/>
    <property type="evidence" value="ECO:0007669"/>
    <property type="project" value="TreeGrafter"/>
</dbReference>
<dbReference type="Pfam" id="PF07993">
    <property type="entry name" value="NAD_binding_4"/>
    <property type="match status" value="1"/>
</dbReference>
<dbReference type="PANTHER" id="PTHR43775">
    <property type="entry name" value="FATTY ACID SYNTHASE"/>
    <property type="match status" value="1"/>
</dbReference>
<keyword evidence="3" id="KW-0808">Transferase</keyword>
<dbReference type="SUPFAM" id="SSF56801">
    <property type="entry name" value="Acetyl-CoA synthetase-like"/>
    <property type="match status" value="1"/>
</dbReference>
<dbReference type="PROSITE" id="PS00606">
    <property type="entry name" value="KS3_1"/>
    <property type="match status" value="1"/>
</dbReference>
<dbReference type="PROSITE" id="PS50075">
    <property type="entry name" value="CARRIER"/>
    <property type="match status" value="1"/>
</dbReference>
<dbReference type="InterPro" id="IPR050091">
    <property type="entry name" value="PKS_NRPS_Biosynth_Enz"/>
</dbReference>
<dbReference type="PANTHER" id="PTHR43775:SF20">
    <property type="entry name" value="HYBRID PKS-NRPS SYNTHETASE APDA"/>
    <property type="match status" value="1"/>
</dbReference>
<dbReference type="InterPro" id="IPR014030">
    <property type="entry name" value="Ketoacyl_synth_N"/>
</dbReference>
<dbReference type="Gene3D" id="3.40.50.720">
    <property type="entry name" value="NAD(P)-binding Rossmann-like Domain"/>
    <property type="match status" value="1"/>
</dbReference>
<comment type="caution">
    <text evidence="6">The sequence shown here is derived from an EMBL/GenBank/DDBJ whole genome shotgun (WGS) entry which is preliminary data.</text>
</comment>
<dbReference type="SUPFAM" id="SSF53901">
    <property type="entry name" value="Thiolase-like"/>
    <property type="match status" value="1"/>
</dbReference>
<evidence type="ECO:0000256" key="1">
    <source>
        <dbReference type="ARBA" id="ARBA00022450"/>
    </source>
</evidence>
<gene>
    <name evidence="6" type="ORF">FTOL_11909</name>
</gene>
<feature type="domain" description="Carrier" evidence="4">
    <location>
        <begin position="359"/>
        <end position="434"/>
    </location>
</feature>
<dbReference type="InterPro" id="IPR036291">
    <property type="entry name" value="NAD(P)-bd_dom_sf"/>
</dbReference>
<organism evidence="6 7">
    <name type="scientific">Fusarium torulosum</name>
    <dbReference type="NCBI Taxonomy" id="33205"/>
    <lineage>
        <taxon>Eukaryota</taxon>
        <taxon>Fungi</taxon>
        <taxon>Dikarya</taxon>
        <taxon>Ascomycota</taxon>
        <taxon>Pezizomycotina</taxon>
        <taxon>Sordariomycetes</taxon>
        <taxon>Hypocreomycetidae</taxon>
        <taxon>Hypocreales</taxon>
        <taxon>Nectriaceae</taxon>
        <taxon>Fusarium</taxon>
    </lineage>
</organism>
<dbReference type="GO" id="GO:0004315">
    <property type="term" value="F:3-oxoacyl-[acyl-carrier-protein] synthase activity"/>
    <property type="evidence" value="ECO:0007669"/>
    <property type="project" value="InterPro"/>
</dbReference>
<evidence type="ECO:0000313" key="7">
    <source>
        <dbReference type="Proteomes" id="UP001187734"/>
    </source>
</evidence>
<dbReference type="InterPro" id="IPR018201">
    <property type="entry name" value="Ketoacyl_synth_AS"/>
</dbReference>
<dbReference type="GO" id="GO:0004312">
    <property type="term" value="F:fatty acid synthase activity"/>
    <property type="evidence" value="ECO:0007669"/>
    <property type="project" value="TreeGrafter"/>
</dbReference>
<dbReference type="EMBL" id="ONZP01000527">
    <property type="protein sequence ID" value="SPJ86884.1"/>
    <property type="molecule type" value="Genomic_DNA"/>
</dbReference>
<feature type="domain" description="Ketosynthase family 3 (KS3)" evidence="5">
    <location>
        <begin position="6"/>
        <end position="401"/>
    </location>
</feature>
<dbReference type="SUPFAM" id="SSF47336">
    <property type="entry name" value="ACP-like"/>
    <property type="match status" value="1"/>
</dbReference>
<dbReference type="AlphaFoldDB" id="A0AAE8SNV8"/>
<dbReference type="InterPro" id="IPR009081">
    <property type="entry name" value="PP-bd_ACP"/>
</dbReference>
<evidence type="ECO:0008006" key="8">
    <source>
        <dbReference type="Google" id="ProtNLM"/>
    </source>
</evidence>
<dbReference type="Gene3D" id="3.30.300.30">
    <property type="match status" value="1"/>
</dbReference>
<evidence type="ECO:0000259" key="4">
    <source>
        <dbReference type="PROSITE" id="PS50075"/>
    </source>
</evidence>
<dbReference type="Proteomes" id="UP001187734">
    <property type="component" value="Unassembled WGS sequence"/>
</dbReference>
<keyword evidence="7" id="KW-1185">Reference proteome</keyword>
<name>A0AAE8SNV8_9HYPO</name>
<accession>A0AAE8SNV8</accession>
<dbReference type="Gene3D" id="1.10.1200.10">
    <property type="entry name" value="ACP-like"/>
    <property type="match status" value="1"/>
</dbReference>
<dbReference type="PROSITE" id="PS52004">
    <property type="entry name" value="KS3_2"/>
    <property type="match status" value="1"/>
</dbReference>
<evidence type="ECO:0000259" key="5">
    <source>
        <dbReference type="PROSITE" id="PS52004"/>
    </source>
</evidence>
<dbReference type="Pfam" id="PF00109">
    <property type="entry name" value="ketoacyl-synt"/>
    <property type="match status" value="1"/>
</dbReference>
<dbReference type="SUPFAM" id="SSF51735">
    <property type="entry name" value="NAD(P)-binding Rossmann-fold domains"/>
    <property type="match status" value="1"/>
</dbReference>
<keyword evidence="2" id="KW-0597">Phosphoprotein</keyword>
<dbReference type="InterPro" id="IPR013120">
    <property type="entry name" value="FAR_NAD-bd"/>
</dbReference>
<evidence type="ECO:0000256" key="3">
    <source>
        <dbReference type="ARBA" id="ARBA00022679"/>
    </source>
</evidence>
<reference evidence="6" key="1">
    <citation type="submission" date="2018-03" db="EMBL/GenBank/DDBJ databases">
        <authorList>
            <person name="Guldener U."/>
        </authorList>
    </citation>
    <scope>NUCLEOTIDE SEQUENCE</scope>
</reference>
<proteinExistence type="predicted"/>
<dbReference type="InterPro" id="IPR045851">
    <property type="entry name" value="AMP-bd_C_sf"/>
</dbReference>
<evidence type="ECO:0000256" key="2">
    <source>
        <dbReference type="ARBA" id="ARBA00022553"/>
    </source>
</evidence>
<protein>
    <recommendedName>
        <fullName evidence="8">Polyketide synthase</fullName>
    </recommendedName>
</protein>
<sequence>MDSKASEPIAVVGSACRFPGGWNSPSELWKLLEKPRDVLKRIPKERFDIDAFYHVDPTHLGTTNAESIDPQQRLLMETVYDSLCAAGLPVEDLQGTKTAVYVGMMCDDWSAMVQKDIDVLPMYTGTGTARSIMSNRLSSFFDWHGPSMTIDTACSSSLVAVHEAMRVLRSRESNVAIATGTNRILSPGQFAAESNLRMLSPTGRSRMWDASANGYARGEGVASIALKTLSQAIADGDTIECIIRETGVNQDGRTSGITVPRNVAQTTLMVQILLSKTAEVSSTMTWIPALIPLLTPPGTAQSATLPLPDYMRPSIIIPVNTLPLTVHHKIDRKAVSQIPIDSFNYDQIIKYASSSRELNPIEIRLEGMWRDIIPTLAGRDITHESNFFHVGGSSLLLLQLQRLIKKVFQASPRLNELMIASKLQDMASTVRANMSSIIDWDMEIAIPDGWEDLFTLNADLASPRPRIGSRLWILVTGATGYVDRFLAPLLAASDKVEKLFCLVRPETNSEKLRSISDKVEVFAADLSRPNLALSDTEKAFLASNAPNTV</sequence>
<dbReference type="InterPro" id="IPR020841">
    <property type="entry name" value="PKS_Beta-ketoAc_synthase_dom"/>
</dbReference>